<feature type="repeat" description="ANK" evidence="3">
    <location>
        <begin position="53"/>
        <end position="85"/>
    </location>
</feature>
<organism evidence="5 6">
    <name type="scientific">Rickenella mellea</name>
    <dbReference type="NCBI Taxonomy" id="50990"/>
    <lineage>
        <taxon>Eukaryota</taxon>
        <taxon>Fungi</taxon>
        <taxon>Dikarya</taxon>
        <taxon>Basidiomycota</taxon>
        <taxon>Agaricomycotina</taxon>
        <taxon>Agaricomycetes</taxon>
        <taxon>Hymenochaetales</taxon>
        <taxon>Rickenellaceae</taxon>
        <taxon>Rickenella</taxon>
    </lineage>
</organism>
<gene>
    <name evidence="5" type="ORF">BD410DRAFT_582526</name>
</gene>
<feature type="region of interest" description="Disordered" evidence="4">
    <location>
        <begin position="988"/>
        <end position="1007"/>
    </location>
</feature>
<dbReference type="AlphaFoldDB" id="A0A4Y7PQ45"/>
<feature type="compositionally biased region" description="Polar residues" evidence="4">
    <location>
        <begin position="617"/>
        <end position="628"/>
    </location>
</feature>
<feature type="compositionally biased region" description="Basic residues" evidence="4">
    <location>
        <begin position="413"/>
        <end position="423"/>
    </location>
</feature>
<accession>A0A4Y7PQ45</accession>
<dbReference type="Gene3D" id="1.25.40.20">
    <property type="entry name" value="Ankyrin repeat-containing domain"/>
    <property type="match status" value="1"/>
</dbReference>
<dbReference type="OrthoDB" id="194358at2759"/>
<evidence type="ECO:0000313" key="6">
    <source>
        <dbReference type="Proteomes" id="UP000294933"/>
    </source>
</evidence>
<evidence type="ECO:0000256" key="4">
    <source>
        <dbReference type="SAM" id="MobiDB-lite"/>
    </source>
</evidence>
<dbReference type="VEuPathDB" id="FungiDB:BD410DRAFT_582526"/>
<name>A0A4Y7PQ45_9AGAM</name>
<dbReference type="SMART" id="SM00248">
    <property type="entry name" value="ANK"/>
    <property type="match status" value="3"/>
</dbReference>
<dbReference type="PROSITE" id="PS50088">
    <property type="entry name" value="ANK_REPEAT"/>
    <property type="match status" value="2"/>
</dbReference>
<feature type="compositionally biased region" description="Basic and acidic residues" evidence="4">
    <location>
        <begin position="516"/>
        <end position="528"/>
    </location>
</feature>
<dbReference type="Proteomes" id="UP000294933">
    <property type="component" value="Unassembled WGS sequence"/>
</dbReference>
<dbReference type="PROSITE" id="PS50297">
    <property type="entry name" value="ANK_REP_REGION"/>
    <property type="match status" value="2"/>
</dbReference>
<evidence type="ECO:0000256" key="1">
    <source>
        <dbReference type="ARBA" id="ARBA00022737"/>
    </source>
</evidence>
<feature type="repeat" description="ANK" evidence="3">
    <location>
        <begin position="105"/>
        <end position="137"/>
    </location>
</feature>
<dbReference type="PANTHER" id="PTHR24173">
    <property type="entry name" value="ANKYRIN REPEAT CONTAINING"/>
    <property type="match status" value="1"/>
</dbReference>
<feature type="region of interest" description="Disordered" evidence="4">
    <location>
        <begin position="801"/>
        <end position="899"/>
    </location>
</feature>
<evidence type="ECO:0000256" key="2">
    <source>
        <dbReference type="ARBA" id="ARBA00023043"/>
    </source>
</evidence>
<protein>
    <submittedName>
        <fullName evidence="5">Uncharacterized protein</fullName>
    </submittedName>
</protein>
<dbReference type="EMBL" id="ML170227">
    <property type="protein sequence ID" value="TDL17141.1"/>
    <property type="molecule type" value="Genomic_DNA"/>
</dbReference>
<evidence type="ECO:0000313" key="5">
    <source>
        <dbReference type="EMBL" id="TDL17141.1"/>
    </source>
</evidence>
<feature type="compositionally biased region" description="Acidic residues" evidence="4">
    <location>
        <begin position="395"/>
        <end position="409"/>
    </location>
</feature>
<dbReference type="STRING" id="50990.A0A4Y7PQ45"/>
<dbReference type="PANTHER" id="PTHR24173:SF74">
    <property type="entry name" value="ANKYRIN REPEAT DOMAIN-CONTAINING PROTEIN 16"/>
    <property type="match status" value="1"/>
</dbReference>
<feature type="compositionally biased region" description="Low complexity" evidence="4">
    <location>
        <begin position="424"/>
        <end position="449"/>
    </location>
</feature>
<keyword evidence="2 3" id="KW-0040">ANK repeat</keyword>
<feature type="compositionally biased region" description="Low complexity" evidence="4">
    <location>
        <begin position="570"/>
        <end position="584"/>
    </location>
</feature>
<feature type="compositionally biased region" description="Basic residues" evidence="4">
    <location>
        <begin position="180"/>
        <end position="191"/>
    </location>
</feature>
<dbReference type="SUPFAM" id="SSF48403">
    <property type="entry name" value="Ankyrin repeat"/>
    <property type="match status" value="1"/>
</dbReference>
<dbReference type="InterPro" id="IPR002110">
    <property type="entry name" value="Ankyrin_rpt"/>
</dbReference>
<feature type="region of interest" description="Disordered" evidence="4">
    <location>
        <begin position="165"/>
        <end position="191"/>
    </location>
</feature>
<feature type="region of interest" description="Disordered" evidence="4">
    <location>
        <begin position="378"/>
        <end position="451"/>
    </location>
</feature>
<feature type="compositionally biased region" description="Low complexity" evidence="4">
    <location>
        <begin position="823"/>
        <end position="833"/>
    </location>
</feature>
<feature type="region of interest" description="Disordered" evidence="4">
    <location>
        <begin position="286"/>
        <end position="349"/>
    </location>
</feature>
<proteinExistence type="predicted"/>
<keyword evidence="6" id="KW-1185">Reference proteome</keyword>
<feature type="region of interest" description="Disordered" evidence="4">
    <location>
        <begin position="206"/>
        <end position="269"/>
    </location>
</feature>
<dbReference type="Pfam" id="PF12796">
    <property type="entry name" value="Ank_2"/>
    <property type="match status" value="2"/>
</dbReference>
<sequence>MPSASRTQHKAEAKYNVTTDFPRLDLHSAAAAGNLGLVEYAIRHGQPVNSVLDGVLPLHAAAAGGSVVVVLYLIDQGADVNVPRLPRRYSNEKKSDTGGLIVGSSGSTPLHFASANGHTPVVRILLEHGAHPERADKHGVTPEMLARDNGWAECADVIREWSGEREADLPSSEKHDGSKQYHHHHHHHLHLKRSIDETIHLLTSHHCHPHHNNASSNSSPPFPNREPSSSFTPHSHLHIKSASSRRPKSAGTNADADREKDGSANVSDGARKLTNKFSLLHLLKKDSASGAESAQHSRDSSPARKDFDRTALSHVQGPTNTNENKAEDHEKPPSWFRARTGSESALRGARVGTSLDLGMGMGMGLHHAMSSESLRRVGRSPLGTPLILDHRAGDDGGDDEDEDEDEEDEGVVKRRPSLRHHRTSSSQSHSASHSHSPTHSQSQTSSPSLYPKGAKLIRFNSSGQYGNGTPAPSMVAQILGRRPSRTFGLRGGGGQERRVRGCMSVGSLRGRFGVSNDHDKEGEGERKGFSVHLPPESAPALRTRFGSDVGDGGGAEDEKDEGSSKRRRGASFASSISSSDAQRPSPNPGEAVAEVVSESTPTDFHFTISTPPPLGSSPRQINDSQTLNSRRRDSVSSTDTDASGADDHDAQRPIHSSLLLTPPLSSPNPPHQSVDMLVNGFSAPPIYTHREGGGDGDSPSSSLEDLDFSLSSSRYNNASLRSTITNSTSVRDDLDLDLHTVSSRAEAEALVQKTQASILQLAESMPDGERSPEIDRVPLSARLAAYGEVLALERRFAKGERQRELWAARSDSEEEGEGGGGEAKVVVGAGSSAYGTPRSPRPRVVGLESPPLSKAGNRVIPTRSISNPVEYDTSSSDEPPPAVVDVVETPPTPVDSKSPQYAKANLRVQSHRSNPSLRPPPPINLSLANESVPSLPSITAGAPLTRVSTAPLQETKTQIDLVSAPEALPKHKGSATKLARMGFTADDGNIPVTLPMTPPPSSKASSKRFVGIKSLMLNLKGKS</sequence>
<keyword evidence="1" id="KW-0677">Repeat</keyword>
<reference evidence="5 6" key="1">
    <citation type="submission" date="2018-06" db="EMBL/GenBank/DDBJ databases">
        <title>A transcriptomic atlas of mushroom development highlights an independent origin of complex multicellularity.</title>
        <authorList>
            <consortium name="DOE Joint Genome Institute"/>
            <person name="Krizsan K."/>
            <person name="Almasi E."/>
            <person name="Merenyi Z."/>
            <person name="Sahu N."/>
            <person name="Viragh M."/>
            <person name="Koszo T."/>
            <person name="Mondo S."/>
            <person name="Kiss B."/>
            <person name="Balint B."/>
            <person name="Kues U."/>
            <person name="Barry K."/>
            <person name="Hegedus J.C."/>
            <person name="Henrissat B."/>
            <person name="Johnson J."/>
            <person name="Lipzen A."/>
            <person name="Ohm R."/>
            <person name="Nagy I."/>
            <person name="Pangilinan J."/>
            <person name="Yan J."/>
            <person name="Xiong Y."/>
            <person name="Grigoriev I.V."/>
            <person name="Hibbett D.S."/>
            <person name="Nagy L.G."/>
        </authorList>
    </citation>
    <scope>NUCLEOTIDE SEQUENCE [LARGE SCALE GENOMIC DNA]</scope>
    <source>
        <strain evidence="5 6">SZMC22713</strain>
    </source>
</reference>
<feature type="compositionally biased region" description="Basic and acidic residues" evidence="4">
    <location>
        <begin position="295"/>
        <end position="311"/>
    </location>
</feature>
<dbReference type="InterPro" id="IPR036770">
    <property type="entry name" value="Ankyrin_rpt-contain_sf"/>
</dbReference>
<feature type="compositionally biased region" description="Low complexity" evidence="4">
    <location>
        <begin position="212"/>
        <end position="230"/>
    </location>
</feature>
<feature type="region of interest" description="Disordered" evidence="4">
    <location>
        <begin position="508"/>
        <end position="705"/>
    </location>
</feature>
<feature type="compositionally biased region" description="Basic and acidic residues" evidence="4">
    <location>
        <begin position="165"/>
        <end position="179"/>
    </location>
</feature>
<feature type="compositionally biased region" description="Basic residues" evidence="4">
    <location>
        <begin position="235"/>
        <end position="248"/>
    </location>
</feature>
<evidence type="ECO:0000256" key="3">
    <source>
        <dbReference type="PROSITE-ProRule" id="PRU00023"/>
    </source>
</evidence>